<feature type="region of interest" description="Disordered" evidence="1">
    <location>
        <begin position="1"/>
        <end position="34"/>
    </location>
</feature>
<feature type="compositionally biased region" description="Basic and acidic residues" evidence="1">
    <location>
        <begin position="100"/>
        <end position="112"/>
    </location>
</feature>
<organism evidence="2 3">
    <name type="scientific">Paraburkholderia youngii</name>
    <dbReference type="NCBI Taxonomy" id="2782701"/>
    <lineage>
        <taxon>Bacteria</taxon>
        <taxon>Pseudomonadati</taxon>
        <taxon>Pseudomonadota</taxon>
        <taxon>Betaproteobacteria</taxon>
        <taxon>Burkholderiales</taxon>
        <taxon>Burkholderiaceae</taxon>
        <taxon>Paraburkholderia</taxon>
    </lineage>
</organism>
<dbReference type="GeneID" id="301102238"/>
<evidence type="ECO:0000313" key="2">
    <source>
        <dbReference type="EMBL" id="NUY01553.1"/>
    </source>
</evidence>
<accession>A0A7Y6K127</accession>
<evidence type="ECO:0000256" key="1">
    <source>
        <dbReference type="SAM" id="MobiDB-lite"/>
    </source>
</evidence>
<dbReference type="Proteomes" id="UP000594380">
    <property type="component" value="Unassembled WGS sequence"/>
</dbReference>
<name>A0A7Y6K127_9BURK</name>
<evidence type="ECO:0000313" key="3">
    <source>
        <dbReference type="Proteomes" id="UP000594380"/>
    </source>
</evidence>
<proteinExistence type="predicted"/>
<sequence length="150" mass="16528">MPTTSAEAVAVPARRGPGRPRKVQPAPEPAVVPSPEEDLTLLTGADMRKLLGWSTWTLRRAVLYDPHFPASFSVAGGHQRWFKSDALRYLRWLAEMAAEEKRKRMAARADRKAGRRPAVTSSETPDASDTEPCEPAERTKANLPDQAGKP</sequence>
<comment type="caution">
    <text evidence="2">The sequence shown here is derived from an EMBL/GenBank/DDBJ whole genome shotgun (WGS) entry which is preliminary data.</text>
</comment>
<dbReference type="RefSeq" id="WP_176108026.1">
    <property type="nucleotide sequence ID" value="NZ_JAALDK010000001.1"/>
</dbReference>
<reference evidence="2 3" key="1">
    <citation type="submission" date="2020-02" db="EMBL/GenBank/DDBJ databases">
        <title>Paraburkholderia simonii sp. nov. and Paraburkholderia youngii sp. nov. Brazilian and Mexican Mimosa-associated rhizobia.</title>
        <authorList>
            <person name="Mavima L."/>
            <person name="Beukes C.W."/>
            <person name="Chan W.Y."/>
            <person name="Palmer M."/>
            <person name="De Meyer S.E."/>
            <person name="James E.K."/>
            <person name="Venter S.N."/>
            <person name="Steenkamp E.T."/>
        </authorList>
    </citation>
    <scope>NUCLEOTIDE SEQUENCE [LARGE SCALE GENOMIC DNA]</scope>
    <source>
        <strain evidence="2 3">JPY169</strain>
    </source>
</reference>
<gene>
    <name evidence="2" type="ORF">G5S42_18045</name>
</gene>
<dbReference type="EMBL" id="JAALDK010000001">
    <property type="protein sequence ID" value="NUY01553.1"/>
    <property type="molecule type" value="Genomic_DNA"/>
</dbReference>
<feature type="region of interest" description="Disordered" evidence="1">
    <location>
        <begin position="100"/>
        <end position="150"/>
    </location>
</feature>
<dbReference type="AlphaFoldDB" id="A0A7Y6K127"/>
<protein>
    <submittedName>
        <fullName evidence="2">Uncharacterized protein</fullName>
    </submittedName>
</protein>